<accession>A0A2T0VZQ6</accession>
<gene>
    <name evidence="2" type="ORF">CLV80_1043</name>
</gene>
<organism evidence="2 3">
    <name type="scientific">Yoonia maritima</name>
    <dbReference type="NCBI Taxonomy" id="1435347"/>
    <lineage>
        <taxon>Bacteria</taxon>
        <taxon>Pseudomonadati</taxon>
        <taxon>Pseudomonadota</taxon>
        <taxon>Alphaproteobacteria</taxon>
        <taxon>Rhodobacterales</taxon>
        <taxon>Paracoccaceae</taxon>
        <taxon>Yoonia</taxon>
    </lineage>
</organism>
<evidence type="ECO:0000313" key="3">
    <source>
        <dbReference type="Proteomes" id="UP000238007"/>
    </source>
</evidence>
<keyword evidence="1" id="KW-0732">Signal</keyword>
<dbReference type="EMBL" id="PVTP01000004">
    <property type="protein sequence ID" value="PRY78042.1"/>
    <property type="molecule type" value="Genomic_DNA"/>
</dbReference>
<dbReference type="Proteomes" id="UP000238007">
    <property type="component" value="Unassembled WGS sequence"/>
</dbReference>
<dbReference type="AlphaFoldDB" id="A0A2T0VZQ6"/>
<feature type="signal peptide" evidence="1">
    <location>
        <begin position="1"/>
        <end position="23"/>
    </location>
</feature>
<sequence>MKNTSACLALLSAFILTSTASNGEDLETISRPDIAAANCPVEWAALTALETDLWEDTNPIGIDPSLDQGTTNAINKYFLWIMAREAHVASLIGISDPNVHVSSYFDGAKAKYNLSTCLTMTQAERDLVVAAYHAHSPSRPEDRIRARFFDAFDEYECMGFARASAQVFQLNPQSASFQSDYEKIMSTTLQECS</sequence>
<reference evidence="2 3" key="1">
    <citation type="submission" date="2018-03" db="EMBL/GenBank/DDBJ databases">
        <title>Genomic Encyclopedia of Archaeal and Bacterial Type Strains, Phase II (KMG-II): from individual species to whole genera.</title>
        <authorList>
            <person name="Goeker M."/>
        </authorList>
    </citation>
    <scope>NUCLEOTIDE SEQUENCE [LARGE SCALE GENOMIC DNA]</scope>
    <source>
        <strain evidence="2 3">DSM 101533</strain>
    </source>
</reference>
<name>A0A2T0VZQ6_9RHOB</name>
<feature type="chain" id="PRO_5015685205" evidence="1">
    <location>
        <begin position="24"/>
        <end position="193"/>
    </location>
</feature>
<evidence type="ECO:0000313" key="2">
    <source>
        <dbReference type="EMBL" id="PRY78042.1"/>
    </source>
</evidence>
<comment type="caution">
    <text evidence="2">The sequence shown here is derived from an EMBL/GenBank/DDBJ whole genome shotgun (WGS) entry which is preliminary data.</text>
</comment>
<proteinExistence type="predicted"/>
<keyword evidence="3" id="KW-1185">Reference proteome</keyword>
<dbReference type="RefSeq" id="WP_106356192.1">
    <property type="nucleotide sequence ID" value="NZ_PVTP01000004.1"/>
</dbReference>
<protein>
    <submittedName>
        <fullName evidence="2">Uncharacterized protein</fullName>
    </submittedName>
</protein>
<evidence type="ECO:0000256" key="1">
    <source>
        <dbReference type="SAM" id="SignalP"/>
    </source>
</evidence>